<comment type="caution">
    <text evidence="1">The sequence shown here is derived from an EMBL/GenBank/DDBJ whole genome shotgun (WGS) entry which is preliminary data.</text>
</comment>
<sequence>MNGRGRSPVGFVATAWLLATVTLVGCGTHGRAAANWKPPFLPITFSIDTDGSISVQASAEVVTPVGFFSVEGDASRALHPPNGSTFVILRHKVQGSLVDDVYRIKSDQEMIAEIDGRTTIRINSHDLFIDASGGTIHKLTISAEEAKQQSSPTPPPTTGPLTDHLTRAEHRAGWVESNACRFGSDGYHVGPDPVYSWADCKNDAITVGDGEISVTARLVHAQPPDTAEEGFGLTILRNGVNVSFNITRDGTWWDASFADPVGSDPVHNSAIHAGVGARNRLTLRVTGYLFTFLVNGVQVGQVDEKESLQESGGSAAGTVELVAHHDQEVVFSDLSRTDRAG</sequence>
<dbReference type="EMBL" id="BAAALF010000036">
    <property type="protein sequence ID" value="GAA1234858.1"/>
    <property type="molecule type" value="Genomic_DNA"/>
</dbReference>
<dbReference type="Gene3D" id="2.60.120.560">
    <property type="entry name" value="Exo-inulinase, domain 1"/>
    <property type="match status" value="1"/>
</dbReference>
<accession>A0ABN1W4B6</accession>
<keyword evidence="2" id="KW-1185">Reference proteome</keyword>
<evidence type="ECO:0000313" key="1">
    <source>
        <dbReference type="EMBL" id="GAA1234858.1"/>
    </source>
</evidence>
<proteinExistence type="predicted"/>
<name>A0ABN1W4B6_9ACTN</name>
<protein>
    <submittedName>
        <fullName evidence="1">Uncharacterized protein</fullName>
    </submittedName>
</protein>
<organism evidence="1 2">
    <name type="scientific">Kitasatospora nipponensis</name>
    <dbReference type="NCBI Taxonomy" id="258049"/>
    <lineage>
        <taxon>Bacteria</taxon>
        <taxon>Bacillati</taxon>
        <taxon>Actinomycetota</taxon>
        <taxon>Actinomycetes</taxon>
        <taxon>Kitasatosporales</taxon>
        <taxon>Streptomycetaceae</taxon>
        <taxon>Kitasatospora</taxon>
    </lineage>
</organism>
<evidence type="ECO:0000313" key="2">
    <source>
        <dbReference type="Proteomes" id="UP001500037"/>
    </source>
</evidence>
<dbReference type="Proteomes" id="UP001500037">
    <property type="component" value="Unassembled WGS sequence"/>
</dbReference>
<reference evidence="1 2" key="1">
    <citation type="journal article" date="2019" name="Int. J. Syst. Evol. Microbiol.">
        <title>The Global Catalogue of Microorganisms (GCM) 10K type strain sequencing project: providing services to taxonomists for standard genome sequencing and annotation.</title>
        <authorList>
            <consortium name="The Broad Institute Genomics Platform"/>
            <consortium name="The Broad Institute Genome Sequencing Center for Infectious Disease"/>
            <person name="Wu L."/>
            <person name="Ma J."/>
        </authorList>
    </citation>
    <scope>NUCLEOTIDE SEQUENCE [LARGE SCALE GENOMIC DNA]</scope>
    <source>
        <strain evidence="1 2">JCM 13004</strain>
    </source>
</reference>
<dbReference type="PROSITE" id="PS51257">
    <property type="entry name" value="PROKAR_LIPOPROTEIN"/>
    <property type="match status" value="1"/>
</dbReference>
<gene>
    <name evidence="1" type="ORF">GCM10009665_26300</name>
</gene>